<proteinExistence type="predicted"/>
<dbReference type="InterPro" id="IPR036291">
    <property type="entry name" value="NAD(P)-bd_dom_sf"/>
</dbReference>
<dbReference type="EMBL" id="JBEXIP010000016">
    <property type="protein sequence ID" value="MET8435209.1"/>
    <property type="molecule type" value="Genomic_DNA"/>
</dbReference>
<comment type="caution">
    <text evidence="1">The sequence shown here is derived from an EMBL/GenBank/DDBJ whole genome shotgun (WGS) entry which is preliminary data.</text>
</comment>
<protein>
    <submittedName>
        <fullName evidence="1">Uncharacterized protein</fullName>
    </submittedName>
</protein>
<gene>
    <name evidence="1" type="ORF">ABZV61_20945</name>
</gene>
<sequence>MADRAGHALRCSLDDSKIREDLGYAPQLAFADGLAGQMARYCERRSWWDPLKGRVELR</sequence>
<dbReference type="Gene3D" id="3.90.25.10">
    <property type="entry name" value="UDP-galactose 4-epimerase, domain 1"/>
    <property type="match status" value="1"/>
</dbReference>
<organism evidence="1 2">
    <name type="scientific">Streptomyces sp. 900116325</name>
    <dbReference type="NCBI Taxonomy" id="3154295"/>
    <lineage>
        <taxon>Bacteria</taxon>
        <taxon>Bacillati</taxon>
        <taxon>Actinomycetota</taxon>
        <taxon>Actinomycetes</taxon>
        <taxon>Kitasatosporales</taxon>
        <taxon>Streptomycetaceae</taxon>
        <taxon>Streptomyces</taxon>
    </lineage>
</organism>
<name>A0ABV2UDS9_9ACTN</name>
<keyword evidence="2" id="KW-1185">Reference proteome</keyword>
<reference evidence="1 2" key="1">
    <citation type="submission" date="2024-06" db="EMBL/GenBank/DDBJ databases">
        <title>The Natural Products Discovery Center: Release of the First 8490 Sequenced Strains for Exploring Actinobacteria Biosynthetic Diversity.</title>
        <authorList>
            <person name="Kalkreuter E."/>
            <person name="Kautsar S.A."/>
            <person name="Yang D."/>
            <person name="Bader C.D."/>
            <person name="Teijaro C.N."/>
            <person name="Fluegel L."/>
            <person name="Davis C.M."/>
            <person name="Simpson J.R."/>
            <person name="Lauterbach L."/>
            <person name="Steele A.D."/>
            <person name="Gui C."/>
            <person name="Meng S."/>
            <person name="Li G."/>
            <person name="Viehrig K."/>
            <person name="Ye F."/>
            <person name="Su P."/>
            <person name="Kiefer A.F."/>
            <person name="Nichols A."/>
            <person name="Cepeda A.J."/>
            <person name="Yan W."/>
            <person name="Fan B."/>
            <person name="Jiang Y."/>
            <person name="Adhikari A."/>
            <person name="Zheng C.-J."/>
            <person name="Schuster L."/>
            <person name="Cowan T.M."/>
            <person name="Smanski M.J."/>
            <person name="Chevrette M.G."/>
            <person name="De Carvalho L.P.S."/>
            <person name="Shen B."/>
        </authorList>
    </citation>
    <scope>NUCLEOTIDE SEQUENCE [LARGE SCALE GENOMIC DNA]</scope>
    <source>
        <strain evidence="1 2">NPDC005137</strain>
    </source>
</reference>
<dbReference type="Proteomes" id="UP001550044">
    <property type="component" value="Unassembled WGS sequence"/>
</dbReference>
<evidence type="ECO:0000313" key="1">
    <source>
        <dbReference type="EMBL" id="MET8435209.1"/>
    </source>
</evidence>
<dbReference type="SUPFAM" id="SSF51735">
    <property type="entry name" value="NAD(P)-binding Rossmann-fold domains"/>
    <property type="match status" value="1"/>
</dbReference>
<evidence type="ECO:0000313" key="2">
    <source>
        <dbReference type="Proteomes" id="UP001550044"/>
    </source>
</evidence>
<accession>A0ABV2UDS9</accession>
<dbReference type="RefSeq" id="WP_356498304.1">
    <property type="nucleotide sequence ID" value="NZ_JBEXEF010000029.1"/>
</dbReference>